<keyword evidence="2" id="KW-1185">Reference proteome</keyword>
<evidence type="ECO:0000313" key="2">
    <source>
        <dbReference type="Proteomes" id="UP000225149"/>
    </source>
</evidence>
<sequence>MLQLMYFGTTSDTPCSWCLVYTEYSTRVHSFGHVKPTRKQVKQSAVAFYEHDRLLSETAWLEELFS</sequence>
<dbReference type="RefSeq" id="YP_009784170.1">
    <property type="nucleotide sequence ID" value="NC_047741.1"/>
</dbReference>
<dbReference type="GeneID" id="54974165"/>
<dbReference type="EMBL" id="KY065149">
    <property type="protein sequence ID" value="APD18144.1"/>
    <property type="molecule type" value="Genomic_DNA"/>
</dbReference>
<dbReference type="KEGG" id="vg:54974165"/>
<reference evidence="1 2" key="1">
    <citation type="journal article" date="2017" name="PLoS ONE">
        <title>Environmental bacteriophages active on biofilms and planktonic forms of toxigenic Vibrio cholerae: Potential relevance in cholera epidemiology.</title>
        <authorList>
            <person name="Naser I.B."/>
            <person name="Hoque M.M."/>
            <person name="Abdullah A."/>
            <person name="Bari S.M.N."/>
            <person name="Ghosh A.N."/>
            <person name="Faruque S.M."/>
        </authorList>
    </citation>
    <scope>NUCLEOTIDE SEQUENCE [LARGE SCALE GENOMIC DNA]</scope>
</reference>
<evidence type="ECO:0000313" key="1">
    <source>
        <dbReference type="EMBL" id="APD18144.1"/>
    </source>
</evidence>
<protein>
    <submittedName>
        <fullName evidence="1">Uncharacterized protein</fullName>
    </submittedName>
</protein>
<name>A0A240EWV3_9CAUD</name>
<dbReference type="Proteomes" id="UP000225149">
    <property type="component" value="Segment"/>
</dbReference>
<accession>A0A240EWV3</accession>
<proteinExistence type="predicted"/>
<organism evidence="1 2">
    <name type="scientific">Vibrio phage JSF7</name>
    <dbReference type="NCBI Taxonomy" id="1292086"/>
    <lineage>
        <taxon>Viruses</taxon>
        <taxon>Duplodnaviria</taxon>
        <taxon>Heunggongvirae</taxon>
        <taxon>Uroviricota</taxon>
        <taxon>Caudoviricetes</taxon>
        <taxon>Autographivirales</taxon>
        <taxon>Tawavirus</taxon>
        <taxon>Tawavirus JSF7</taxon>
    </lineage>
</organism>